<evidence type="ECO:0000313" key="1">
    <source>
        <dbReference type="EMBL" id="EWS79457.1"/>
    </source>
</evidence>
<protein>
    <submittedName>
        <fullName evidence="1">Uncharacterized protein</fullName>
    </submittedName>
</protein>
<dbReference type="EMBL" id="JAJPPU010000002">
    <property type="protein sequence ID" value="MCD8472680.1"/>
    <property type="molecule type" value="Genomic_DNA"/>
</dbReference>
<dbReference type="Proteomes" id="UP001430701">
    <property type="component" value="Unassembled WGS sequence"/>
</dbReference>
<dbReference type="RefSeq" id="WP_160165111.1">
    <property type="nucleotide sequence ID" value="NZ_CP053627.1"/>
</dbReference>
<sequence>MDAVEGANTVVDTLYQVAFLCMGEDVVDVSDDVLYLCARGSASALIKELALL</sequence>
<evidence type="ECO:0000313" key="4">
    <source>
        <dbReference type="Proteomes" id="UP001430701"/>
    </source>
</evidence>
<comment type="caution">
    <text evidence="1">The sequence shown here is derived from an EMBL/GenBank/DDBJ whole genome shotgun (WGS) entry which is preliminary data.</text>
</comment>
<evidence type="ECO:0000313" key="3">
    <source>
        <dbReference type="Proteomes" id="UP000020406"/>
    </source>
</evidence>
<gene>
    <name evidence="1" type="ORF">AF72_00820</name>
    <name evidence="2" type="ORF">LPH55_04155</name>
</gene>
<reference evidence="2" key="2">
    <citation type="submission" date="2021-11" db="EMBL/GenBank/DDBJ databases">
        <title>Genome sequence of Xylella taiwanensis PLS432.</title>
        <authorList>
            <person name="Weng L.-W."/>
            <person name="Su C.-C."/>
            <person name="Tsai C.-W."/>
            <person name="Kuo C.-H."/>
        </authorList>
    </citation>
    <scope>NUCLEOTIDE SEQUENCE</scope>
    <source>
        <strain evidence="2">PLS432</strain>
    </source>
</reference>
<dbReference type="STRING" id="1444770.AF72_00820"/>
<name>Z9JNX8_9GAMM</name>
<keyword evidence="4" id="KW-1185">Reference proteome</keyword>
<proteinExistence type="predicted"/>
<dbReference type="GeneID" id="68901872"/>
<dbReference type="AlphaFoldDB" id="Z9JNX8"/>
<accession>Z9JNX8</accession>
<reference evidence="1 3" key="1">
    <citation type="journal article" date="2014" name="Genome Announc.">
        <title>Draft Genome Sequence of Xylella fastidiosa Pear Leaf Scorch Strain in Taiwan.</title>
        <authorList>
            <person name="Su C.C."/>
            <person name="Deng W.L."/>
            <person name="Jan F.J."/>
            <person name="Chang C.J."/>
            <person name="Huang H."/>
            <person name="Chen J."/>
        </authorList>
    </citation>
    <scope>NUCLEOTIDE SEQUENCE [LARGE SCALE GENOMIC DNA]</scope>
    <source>
        <strain evidence="1 3">PLS229</strain>
    </source>
</reference>
<dbReference type="PATRIC" id="fig|1444770.3.peg.194"/>
<dbReference type="Proteomes" id="UP000020406">
    <property type="component" value="Unassembled WGS sequence"/>
</dbReference>
<evidence type="ECO:0000313" key="2">
    <source>
        <dbReference type="EMBL" id="MCD8472680.1"/>
    </source>
</evidence>
<organism evidence="1 3">
    <name type="scientific">Xylella taiwanensis</name>
    <dbReference type="NCBI Taxonomy" id="1444770"/>
    <lineage>
        <taxon>Bacteria</taxon>
        <taxon>Pseudomonadati</taxon>
        <taxon>Pseudomonadota</taxon>
        <taxon>Gammaproteobacteria</taxon>
        <taxon>Lysobacterales</taxon>
        <taxon>Lysobacteraceae</taxon>
        <taxon>Xylella</taxon>
    </lineage>
</organism>
<dbReference type="EMBL" id="JDSQ01000001">
    <property type="protein sequence ID" value="EWS79457.1"/>
    <property type="molecule type" value="Genomic_DNA"/>
</dbReference>